<organism evidence="2 3">
    <name type="scientific">Neopusillimonas maritima</name>
    <dbReference type="NCBI Taxonomy" id="2026239"/>
    <lineage>
        <taxon>Bacteria</taxon>
        <taxon>Pseudomonadati</taxon>
        <taxon>Pseudomonadota</taxon>
        <taxon>Betaproteobacteria</taxon>
        <taxon>Burkholderiales</taxon>
        <taxon>Alcaligenaceae</taxon>
        <taxon>Neopusillimonas</taxon>
    </lineage>
</organism>
<dbReference type="Proteomes" id="UP000266483">
    <property type="component" value="Unassembled WGS sequence"/>
</dbReference>
<name>A0ABX9MXG5_9BURK</name>
<proteinExistence type="predicted"/>
<gene>
    <name evidence="2" type="ORF">CJO09_06365</name>
</gene>
<dbReference type="InterPro" id="IPR002539">
    <property type="entry name" value="MaoC-like_dom"/>
</dbReference>
<comment type="caution">
    <text evidence="2">The sequence shown here is derived from an EMBL/GenBank/DDBJ whole genome shotgun (WGS) entry which is preliminary data.</text>
</comment>
<dbReference type="Pfam" id="PF01575">
    <property type="entry name" value="MaoC_dehydratas"/>
    <property type="match status" value="1"/>
</dbReference>
<dbReference type="Gene3D" id="3.10.129.10">
    <property type="entry name" value="Hotdog Thioesterase"/>
    <property type="match status" value="1"/>
</dbReference>
<dbReference type="CDD" id="cd03441">
    <property type="entry name" value="R_hydratase_like"/>
    <property type="match status" value="1"/>
</dbReference>
<keyword evidence="3" id="KW-1185">Reference proteome</keyword>
<reference evidence="2 3" key="1">
    <citation type="submission" date="2017-08" db="EMBL/GenBank/DDBJ databases">
        <title>Pusillimonas indicus sp. nov., a member of the family Alcaligenaceae isolated from surface seawater.</title>
        <authorList>
            <person name="Li J."/>
        </authorList>
    </citation>
    <scope>NUCLEOTIDE SEQUENCE [LARGE SCALE GENOMIC DNA]</scope>
    <source>
        <strain evidence="2 3">17-4A</strain>
    </source>
</reference>
<accession>A0ABX9MXG5</accession>
<dbReference type="RefSeq" id="WP_119441620.1">
    <property type="nucleotide sequence ID" value="NZ_CP170494.1"/>
</dbReference>
<evidence type="ECO:0000313" key="3">
    <source>
        <dbReference type="Proteomes" id="UP000266483"/>
    </source>
</evidence>
<feature type="domain" description="MaoC-like" evidence="1">
    <location>
        <begin position="18"/>
        <end position="99"/>
    </location>
</feature>
<sequence>MNATVGNSVFKVQMPGSSRESIAMFSEATEDPNPIHVDLDFAKECGFNQVIQQGPMTTAYFAQLLAREYGAERLKSLDITFTAPVYPEEPLTLTCEIAAFDDVIHLELKAEKADGTQTAKGTAAIRHEANAK</sequence>
<dbReference type="InterPro" id="IPR029069">
    <property type="entry name" value="HotDog_dom_sf"/>
</dbReference>
<evidence type="ECO:0000313" key="2">
    <source>
        <dbReference type="EMBL" id="RII83228.1"/>
    </source>
</evidence>
<evidence type="ECO:0000259" key="1">
    <source>
        <dbReference type="Pfam" id="PF01575"/>
    </source>
</evidence>
<dbReference type="EMBL" id="NQOU01000002">
    <property type="protein sequence ID" value="RII83228.1"/>
    <property type="molecule type" value="Genomic_DNA"/>
</dbReference>
<protein>
    <recommendedName>
        <fullName evidence="1">MaoC-like domain-containing protein</fullName>
    </recommendedName>
</protein>
<dbReference type="SUPFAM" id="SSF54637">
    <property type="entry name" value="Thioesterase/thiol ester dehydrase-isomerase"/>
    <property type="match status" value="1"/>
</dbReference>